<dbReference type="GO" id="GO:0005886">
    <property type="term" value="C:plasma membrane"/>
    <property type="evidence" value="ECO:0007669"/>
    <property type="project" value="UniProtKB-SubCell"/>
</dbReference>
<dbReference type="AlphaFoldDB" id="E9SGF6"/>
<keyword evidence="14" id="KW-1185">Reference proteome</keyword>
<keyword evidence="6 13" id="KW-0067">ATP-binding</keyword>
<feature type="transmembrane region" description="Helical" evidence="10">
    <location>
        <begin position="157"/>
        <end position="178"/>
    </location>
</feature>
<proteinExistence type="predicted"/>
<organism evidence="13 14">
    <name type="scientific">Ruminococcus albus 8</name>
    <dbReference type="NCBI Taxonomy" id="246199"/>
    <lineage>
        <taxon>Bacteria</taxon>
        <taxon>Bacillati</taxon>
        <taxon>Bacillota</taxon>
        <taxon>Clostridia</taxon>
        <taxon>Eubacteriales</taxon>
        <taxon>Oscillospiraceae</taxon>
        <taxon>Ruminococcus</taxon>
    </lineage>
</organism>
<feature type="transmembrane region" description="Helical" evidence="10">
    <location>
        <begin position="242"/>
        <end position="263"/>
    </location>
</feature>
<feature type="transmembrane region" description="Helical" evidence="10">
    <location>
        <begin position="52"/>
        <end position="71"/>
    </location>
</feature>
<reference evidence="13 14" key="1">
    <citation type="submission" date="2011-02" db="EMBL/GenBank/DDBJ databases">
        <authorList>
            <person name="Nelson K.E."/>
            <person name="Sutton G."/>
            <person name="Torralba M."/>
            <person name="Durkin S."/>
            <person name="Harkins D."/>
            <person name="Montgomery R."/>
            <person name="Ziemer C."/>
            <person name="Klaassens E."/>
            <person name="Ocuiv P."/>
            <person name="Morrison M."/>
        </authorList>
    </citation>
    <scope>NUCLEOTIDE SEQUENCE [LARGE SCALE GENOMIC DNA]</scope>
    <source>
        <strain evidence="13 14">8</strain>
    </source>
</reference>
<dbReference type="InterPro" id="IPR011527">
    <property type="entry name" value="ABC1_TM_dom"/>
</dbReference>
<evidence type="ECO:0000256" key="8">
    <source>
        <dbReference type="ARBA" id="ARBA00023136"/>
    </source>
</evidence>
<sequence>MRKILSQIKQYRTDTILTPIYAMLEVIMEVLLPYIMAKIIDLGIEKNDMKAVGLYGGAMVIAAMVSLFAGIMSGVHGARASTGFACNLREEIYRRIQTFSFGNIDKFSTAGLVTRMTTDVTNIQNSFQMCIRIAVRAPFMLISSMVMSFVVSPRMSSMFLVALLVLAVALGLVVRFAMKTFSEAFHKYDELNASVQENVSAIRVVKAYVREDYEKQKFRKASGNLYNMFVKAESIVALNNPVMMLVSYSAIIAISWLGAHMIVGGTLTTGELTSLFSYIFSAFISLMMLSFIFVMISMSTASIKRISEVLDEKPELADKPNAVREMKDGSIDFEGVDFAYFKGENKDVLHNIDLHIKSGETIGIIGSTGSGKTSLVNLISRLYDVTNGCVKVGGVDVRDYDMEFLRDNVSVVLQKNVLFSGSILDNLRWGDPNATEEECIEACRAACADEFIERMPDKYNTHIERGGANVSGGQKQRLCIARALMKRPKVLILDDSTSAVDTATDAKIKQAFAEKIPGTTKLIIAQRISSVEKADRILVLEDGRITGIGTHEELLKNNETYADIYNSQVGGGGDFDRPENAEGKAVSLGKEGV</sequence>
<dbReference type="InterPro" id="IPR027417">
    <property type="entry name" value="P-loop_NTPase"/>
</dbReference>
<name>E9SGF6_RUMAL</name>
<evidence type="ECO:0000313" key="13">
    <source>
        <dbReference type="EMBL" id="EGC01702.1"/>
    </source>
</evidence>
<feature type="domain" description="ABC transporter" evidence="11">
    <location>
        <begin position="331"/>
        <end position="567"/>
    </location>
</feature>
<evidence type="ECO:0000256" key="7">
    <source>
        <dbReference type="ARBA" id="ARBA00022989"/>
    </source>
</evidence>
<dbReference type="GO" id="GO:0016887">
    <property type="term" value="F:ATP hydrolysis activity"/>
    <property type="evidence" value="ECO:0007669"/>
    <property type="project" value="InterPro"/>
</dbReference>
<evidence type="ECO:0000256" key="5">
    <source>
        <dbReference type="ARBA" id="ARBA00022741"/>
    </source>
</evidence>
<protein>
    <submittedName>
        <fullName evidence="13">ABC transporter, ATP-binding protein</fullName>
    </submittedName>
</protein>
<dbReference type="InterPro" id="IPR039421">
    <property type="entry name" value="Type_1_exporter"/>
</dbReference>
<dbReference type="PROSITE" id="PS50893">
    <property type="entry name" value="ABC_TRANSPORTER_2"/>
    <property type="match status" value="1"/>
</dbReference>
<dbReference type="PROSITE" id="PS50929">
    <property type="entry name" value="ABC_TM1F"/>
    <property type="match status" value="1"/>
</dbReference>
<evidence type="ECO:0000256" key="2">
    <source>
        <dbReference type="ARBA" id="ARBA00022448"/>
    </source>
</evidence>
<dbReference type="CDD" id="cd18548">
    <property type="entry name" value="ABC_6TM_Tm287_like"/>
    <property type="match status" value="1"/>
</dbReference>
<dbReference type="Pfam" id="PF00005">
    <property type="entry name" value="ABC_tran"/>
    <property type="match status" value="1"/>
</dbReference>
<dbReference type="InterPro" id="IPR017871">
    <property type="entry name" value="ABC_transporter-like_CS"/>
</dbReference>
<dbReference type="Gene3D" id="1.20.1560.10">
    <property type="entry name" value="ABC transporter type 1, transmembrane domain"/>
    <property type="match status" value="1"/>
</dbReference>
<comment type="subcellular location">
    <subcellularLocation>
        <location evidence="1">Cell membrane</location>
        <topology evidence="1">Multi-pass membrane protein</topology>
    </subcellularLocation>
</comment>
<accession>E9SGF6</accession>
<dbReference type="RefSeq" id="WP_002852568.1">
    <property type="nucleotide sequence ID" value="NZ_ADKM02000123.1"/>
</dbReference>
<dbReference type="Gene3D" id="3.40.50.300">
    <property type="entry name" value="P-loop containing nucleotide triphosphate hydrolases"/>
    <property type="match status" value="1"/>
</dbReference>
<dbReference type="SUPFAM" id="SSF52540">
    <property type="entry name" value="P-loop containing nucleoside triphosphate hydrolases"/>
    <property type="match status" value="1"/>
</dbReference>
<dbReference type="GO" id="GO:0005524">
    <property type="term" value="F:ATP binding"/>
    <property type="evidence" value="ECO:0007669"/>
    <property type="project" value="UniProtKB-KW"/>
</dbReference>
<dbReference type="OrthoDB" id="9762778at2"/>
<comment type="caution">
    <text evidence="13">The sequence shown here is derived from an EMBL/GenBank/DDBJ whole genome shotgun (WGS) entry which is preliminary data.</text>
</comment>
<dbReference type="PROSITE" id="PS00211">
    <property type="entry name" value="ABC_TRANSPORTER_1"/>
    <property type="match status" value="1"/>
</dbReference>
<evidence type="ECO:0000259" key="11">
    <source>
        <dbReference type="PROSITE" id="PS50893"/>
    </source>
</evidence>
<dbReference type="PANTHER" id="PTHR43394">
    <property type="entry name" value="ATP-DEPENDENT PERMEASE MDL1, MITOCHONDRIAL"/>
    <property type="match status" value="1"/>
</dbReference>
<evidence type="ECO:0000256" key="10">
    <source>
        <dbReference type="SAM" id="Phobius"/>
    </source>
</evidence>
<dbReference type="GO" id="GO:0015421">
    <property type="term" value="F:ABC-type oligopeptide transporter activity"/>
    <property type="evidence" value="ECO:0007669"/>
    <property type="project" value="TreeGrafter"/>
</dbReference>
<keyword evidence="2" id="KW-0813">Transport</keyword>
<keyword evidence="7 10" id="KW-1133">Transmembrane helix</keyword>
<keyword evidence="5" id="KW-0547">Nucleotide-binding</keyword>
<dbReference type="InterPro" id="IPR036640">
    <property type="entry name" value="ABC1_TM_sf"/>
</dbReference>
<feature type="transmembrane region" description="Helical" evidence="10">
    <location>
        <begin position="133"/>
        <end position="151"/>
    </location>
</feature>
<evidence type="ECO:0000259" key="12">
    <source>
        <dbReference type="PROSITE" id="PS50929"/>
    </source>
</evidence>
<feature type="region of interest" description="Disordered" evidence="9">
    <location>
        <begin position="572"/>
        <end position="593"/>
    </location>
</feature>
<evidence type="ECO:0000256" key="4">
    <source>
        <dbReference type="ARBA" id="ARBA00022692"/>
    </source>
</evidence>
<dbReference type="EMBL" id="ADKM02000123">
    <property type="protein sequence ID" value="EGC01702.1"/>
    <property type="molecule type" value="Genomic_DNA"/>
</dbReference>
<dbReference type="STRING" id="246199.CUS_6375"/>
<evidence type="ECO:0000256" key="1">
    <source>
        <dbReference type="ARBA" id="ARBA00004651"/>
    </source>
</evidence>
<evidence type="ECO:0000313" key="14">
    <source>
        <dbReference type="Proteomes" id="UP000004259"/>
    </source>
</evidence>
<dbReference type="SUPFAM" id="SSF90123">
    <property type="entry name" value="ABC transporter transmembrane region"/>
    <property type="match status" value="1"/>
</dbReference>
<dbReference type="InterPro" id="IPR003439">
    <property type="entry name" value="ABC_transporter-like_ATP-bd"/>
</dbReference>
<evidence type="ECO:0000256" key="6">
    <source>
        <dbReference type="ARBA" id="ARBA00022840"/>
    </source>
</evidence>
<dbReference type="Pfam" id="PF00664">
    <property type="entry name" value="ABC_membrane"/>
    <property type="match status" value="1"/>
</dbReference>
<dbReference type="InterPro" id="IPR003593">
    <property type="entry name" value="AAA+_ATPase"/>
</dbReference>
<feature type="domain" description="ABC transmembrane type-1" evidence="12">
    <location>
        <begin position="16"/>
        <end position="298"/>
    </location>
</feature>
<evidence type="ECO:0000256" key="3">
    <source>
        <dbReference type="ARBA" id="ARBA00022475"/>
    </source>
</evidence>
<gene>
    <name evidence="13" type="ORF">CUS_6375</name>
</gene>
<evidence type="ECO:0000256" key="9">
    <source>
        <dbReference type="SAM" id="MobiDB-lite"/>
    </source>
</evidence>
<dbReference type="FunFam" id="3.40.50.300:FF:000221">
    <property type="entry name" value="Multidrug ABC transporter ATP-binding protein"/>
    <property type="match status" value="1"/>
</dbReference>
<feature type="transmembrane region" description="Helical" evidence="10">
    <location>
        <begin position="20"/>
        <end position="40"/>
    </location>
</feature>
<keyword evidence="8 10" id="KW-0472">Membrane</keyword>
<dbReference type="PANTHER" id="PTHR43394:SF1">
    <property type="entry name" value="ATP-BINDING CASSETTE SUB-FAMILY B MEMBER 10, MITOCHONDRIAL"/>
    <property type="match status" value="1"/>
</dbReference>
<feature type="transmembrane region" description="Helical" evidence="10">
    <location>
        <begin position="275"/>
        <end position="296"/>
    </location>
</feature>
<dbReference type="eggNOG" id="COG1132">
    <property type="taxonomic scope" value="Bacteria"/>
</dbReference>
<dbReference type="Proteomes" id="UP000004259">
    <property type="component" value="Unassembled WGS sequence"/>
</dbReference>
<keyword evidence="3" id="KW-1003">Cell membrane</keyword>
<keyword evidence="4 10" id="KW-0812">Transmembrane</keyword>
<dbReference type="SMART" id="SM00382">
    <property type="entry name" value="AAA"/>
    <property type="match status" value="1"/>
</dbReference>